<gene>
    <name evidence="2" type="ORF">OU415_35390</name>
</gene>
<reference evidence="2 3" key="1">
    <citation type="submission" date="2022-11" db="EMBL/GenBank/DDBJ databases">
        <title>Draft genome sequence of Saccharopolyspora sp. WRP15-2 isolated from rhizosphere soils of wild rice in Thailand.</title>
        <authorList>
            <person name="Duangmal K."/>
            <person name="Kammanee S."/>
            <person name="Muangham S."/>
        </authorList>
    </citation>
    <scope>NUCLEOTIDE SEQUENCE [LARGE SCALE GENOMIC DNA]</scope>
    <source>
        <strain evidence="2 3">WRP15-2</strain>
    </source>
</reference>
<organism evidence="2 3">
    <name type="scientific">Saccharopolyspora oryzae</name>
    <dbReference type="NCBI Taxonomy" id="2997343"/>
    <lineage>
        <taxon>Bacteria</taxon>
        <taxon>Bacillati</taxon>
        <taxon>Actinomycetota</taxon>
        <taxon>Actinomycetes</taxon>
        <taxon>Pseudonocardiales</taxon>
        <taxon>Pseudonocardiaceae</taxon>
        <taxon>Saccharopolyspora</taxon>
    </lineage>
</organism>
<accession>A0ABT4V9X1</accession>
<keyword evidence="3" id="KW-1185">Reference proteome</keyword>
<feature type="domain" description="Mycothiol-dependent maleylpyruvate isomerase metal-binding" evidence="1">
    <location>
        <begin position="5"/>
        <end position="127"/>
    </location>
</feature>
<dbReference type="NCBIfam" id="TIGR03083">
    <property type="entry name" value="maleylpyruvate isomerase family mycothiol-dependent enzyme"/>
    <property type="match status" value="1"/>
</dbReference>
<dbReference type="SUPFAM" id="SSF109854">
    <property type="entry name" value="DinB/YfiT-like putative metalloenzymes"/>
    <property type="match status" value="1"/>
</dbReference>
<dbReference type="InterPro" id="IPR024344">
    <property type="entry name" value="MDMPI_metal-binding"/>
</dbReference>
<dbReference type="EMBL" id="JAQGLA010000117">
    <property type="protein sequence ID" value="MDA3630756.1"/>
    <property type="molecule type" value="Genomic_DNA"/>
</dbReference>
<dbReference type="InterPro" id="IPR017517">
    <property type="entry name" value="Maleyloyr_isom"/>
</dbReference>
<comment type="caution">
    <text evidence="2">The sequence shown here is derived from an EMBL/GenBank/DDBJ whole genome shotgun (WGS) entry which is preliminary data.</text>
</comment>
<dbReference type="Proteomes" id="UP001210380">
    <property type="component" value="Unassembled WGS sequence"/>
</dbReference>
<name>A0ABT4V9X1_9PSEU</name>
<dbReference type="Pfam" id="PF11716">
    <property type="entry name" value="MDMPI_N"/>
    <property type="match status" value="1"/>
</dbReference>
<dbReference type="InterPro" id="IPR017520">
    <property type="entry name" value="CHP03086"/>
</dbReference>
<evidence type="ECO:0000259" key="1">
    <source>
        <dbReference type="Pfam" id="PF11716"/>
    </source>
</evidence>
<proteinExistence type="predicted"/>
<protein>
    <submittedName>
        <fullName evidence="2">TIGR03086 family metal-binding protein</fullName>
    </submittedName>
</protein>
<evidence type="ECO:0000313" key="3">
    <source>
        <dbReference type="Proteomes" id="UP001210380"/>
    </source>
</evidence>
<evidence type="ECO:0000313" key="2">
    <source>
        <dbReference type="EMBL" id="MDA3630756.1"/>
    </source>
</evidence>
<sequence>MPALKPAADRMAELLANVTDAQLTAPTPCSEYTAGDLIDHISGLSLAFTAAAAKDRSLTGQGPSGDASRLPADWRTLLPEQLTALAKAWEDPAAWEGMTQAGGIELPGAVAGLVALDELVVHGWDLAKATGQPFTCDEESLAACLEFVGPAAENPGPDSPFGKPVEVAADAPALDRLVALTGRTPTWHP</sequence>
<dbReference type="InterPro" id="IPR034660">
    <property type="entry name" value="DinB/YfiT-like"/>
</dbReference>
<dbReference type="RefSeq" id="WP_270953991.1">
    <property type="nucleotide sequence ID" value="NZ_JAQGLA010000117.1"/>
</dbReference>
<dbReference type="NCBIfam" id="TIGR03086">
    <property type="entry name" value="TIGR03086 family metal-binding protein"/>
    <property type="match status" value="1"/>
</dbReference>
<dbReference type="Gene3D" id="1.20.120.450">
    <property type="entry name" value="dinb family like domain"/>
    <property type="match status" value="1"/>
</dbReference>